<evidence type="ECO:0000313" key="2">
    <source>
        <dbReference type="EMBL" id="CAB4829781.1"/>
    </source>
</evidence>
<dbReference type="EMBL" id="CAFABD010000143">
    <property type="protein sequence ID" value="CAB4829781.1"/>
    <property type="molecule type" value="Genomic_DNA"/>
</dbReference>
<protein>
    <submittedName>
        <fullName evidence="2">Unannotated protein</fullName>
    </submittedName>
</protein>
<organism evidence="2">
    <name type="scientific">freshwater metagenome</name>
    <dbReference type="NCBI Taxonomy" id="449393"/>
    <lineage>
        <taxon>unclassified sequences</taxon>
        <taxon>metagenomes</taxon>
        <taxon>ecological metagenomes</taxon>
    </lineage>
</organism>
<reference evidence="2" key="1">
    <citation type="submission" date="2020-05" db="EMBL/GenBank/DDBJ databases">
        <authorList>
            <person name="Chiriac C."/>
            <person name="Salcher M."/>
            <person name="Ghai R."/>
            <person name="Kavagutti S V."/>
        </authorList>
    </citation>
    <scope>NUCLEOTIDE SEQUENCE</scope>
</reference>
<sequence>MRPVRELKIFEVKKSASVANGSVASNCHCSYPTSPIKEVSHAGGFPKAILSPTSPPNTDSKRVASDGMASAITSVVPAKYGPDKRAAAIPNNKPARSAAITANAIASQTDKPRFRIPSAAAKPPTAMSAP</sequence>
<dbReference type="AlphaFoldDB" id="A0A6J7AAB2"/>
<gene>
    <name evidence="2" type="ORF">UFOPK3166_00876</name>
</gene>
<evidence type="ECO:0000256" key="1">
    <source>
        <dbReference type="SAM" id="MobiDB-lite"/>
    </source>
</evidence>
<proteinExistence type="predicted"/>
<accession>A0A6J7AAB2</accession>
<name>A0A6J7AAB2_9ZZZZ</name>
<feature type="region of interest" description="Disordered" evidence="1">
    <location>
        <begin position="104"/>
        <end position="130"/>
    </location>
</feature>